<evidence type="ECO:0000313" key="3">
    <source>
        <dbReference type="Proteomes" id="UP001239445"/>
    </source>
</evidence>
<keyword evidence="3" id="KW-1185">Reference proteome</keyword>
<dbReference type="PANTHER" id="PTHR35896">
    <property type="entry name" value="IG-LIKE DOMAIN-CONTAINING PROTEIN"/>
    <property type="match status" value="1"/>
</dbReference>
<dbReference type="AlphaFoldDB" id="A0AAJ0FE47"/>
<keyword evidence="1" id="KW-0812">Transmembrane</keyword>
<keyword evidence="1" id="KW-0472">Membrane</keyword>
<comment type="caution">
    <text evidence="2">The sequence shown here is derived from an EMBL/GenBank/DDBJ whole genome shotgun (WGS) entry which is preliminary data.</text>
</comment>
<dbReference type="PANTHER" id="PTHR35896:SF3">
    <property type="entry name" value="MAJOR FACILITATOR SUPERFAMILY TRANSPORTER"/>
    <property type="match status" value="1"/>
</dbReference>
<name>A0AAJ0FE47_9PEZI</name>
<proteinExistence type="predicted"/>
<accession>A0AAJ0FE47</accession>
<dbReference type="Proteomes" id="UP001239445">
    <property type="component" value="Unassembled WGS sequence"/>
</dbReference>
<feature type="transmembrane region" description="Helical" evidence="1">
    <location>
        <begin position="40"/>
        <end position="62"/>
    </location>
</feature>
<sequence length="243" mass="27691">MAPWFQYSALRGNSSDDDKSFDNSNAEAILVARQKRKRNLTLMATVVFIGGLAFGVLLSLAVKSSLLARKIPTPSRNGYYTTKIVDGQVIEGTQCGNSWQEAKAYGCIYDVIASRWYAPECFDKESFDAMREEPGTNYTWFTDKEHTIPFPADAAERGEFELLYPLYNFHKIHCLYLWRKMHHALLNNLPLDDDLMEEDHTIHCTKNLLTWPDPNVHEVASIAQAGRPFCRRNPLGVMPLELL</sequence>
<dbReference type="InterPro" id="IPR053008">
    <property type="entry name" value="Phomopsin_biosynth_assoc"/>
</dbReference>
<gene>
    <name evidence="2" type="ORF">QBC47DRAFT_357814</name>
</gene>
<evidence type="ECO:0000313" key="2">
    <source>
        <dbReference type="EMBL" id="KAK1760003.1"/>
    </source>
</evidence>
<organism evidence="2 3">
    <name type="scientific">Echria macrotheca</name>
    <dbReference type="NCBI Taxonomy" id="438768"/>
    <lineage>
        <taxon>Eukaryota</taxon>
        <taxon>Fungi</taxon>
        <taxon>Dikarya</taxon>
        <taxon>Ascomycota</taxon>
        <taxon>Pezizomycotina</taxon>
        <taxon>Sordariomycetes</taxon>
        <taxon>Sordariomycetidae</taxon>
        <taxon>Sordariales</taxon>
        <taxon>Schizotheciaceae</taxon>
        <taxon>Echria</taxon>
    </lineage>
</organism>
<evidence type="ECO:0000256" key="1">
    <source>
        <dbReference type="SAM" id="Phobius"/>
    </source>
</evidence>
<dbReference type="EMBL" id="MU839828">
    <property type="protein sequence ID" value="KAK1760003.1"/>
    <property type="molecule type" value="Genomic_DNA"/>
</dbReference>
<keyword evidence="1" id="KW-1133">Transmembrane helix</keyword>
<reference evidence="2" key="1">
    <citation type="submission" date="2023-06" db="EMBL/GenBank/DDBJ databases">
        <title>Genome-scale phylogeny and comparative genomics of the fungal order Sordariales.</title>
        <authorList>
            <consortium name="Lawrence Berkeley National Laboratory"/>
            <person name="Hensen N."/>
            <person name="Bonometti L."/>
            <person name="Westerberg I."/>
            <person name="Brannstrom I.O."/>
            <person name="Guillou S."/>
            <person name="Cros-Aarteil S."/>
            <person name="Calhoun S."/>
            <person name="Haridas S."/>
            <person name="Kuo A."/>
            <person name="Mondo S."/>
            <person name="Pangilinan J."/>
            <person name="Riley R."/>
            <person name="Labutti K."/>
            <person name="Andreopoulos B."/>
            <person name="Lipzen A."/>
            <person name="Chen C."/>
            <person name="Yanf M."/>
            <person name="Daum C."/>
            <person name="Ng V."/>
            <person name="Clum A."/>
            <person name="Steindorff A."/>
            <person name="Ohm R."/>
            <person name="Martin F."/>
            <person name="Silar P."/>
            <person name="Natvig D."/>
            <person name="Lalanne C."/>
            <person name="Gautier V."/>
            <person name="Ament-Velasquez S.L."/>
            <person name="Kruys A."/>
            <person name="Hutchinson M.I."/>
            <person name="Powell A.J."/>
            <person name="Barry K."/>
            <person name="Miller A.N."/>
            <person name="Grigoriev I.V."/>
            <person name="Debuchy R."/>
            <person name="Gladieux P."/>
            <person name="Thoren M.H."/>
            <person name="Johannesson H."/>
        </authorList>
    </citation>
    <scope>NUCLEOTIDE SEQUENCE</scope>
    <source>
        <strain evidence="2">PSN4</strain>
    </source>
</reference>
<protein>
    <submittedName>
        <fullName evidence="2">Uncharacterized protein</fullName>
    </submittedName>
</protein>